<evidence type="ECO:0000256" key="1">
    <source>
        <dbReference type="SAM" id="Coils"/>
    </source>
</evidence>
<feature type="compositionally biased region" description="Low complexity" evidence="2">
    <location>
        <begin position="208"/>
        <end position="224"/>
    </location>
</feature>
<gene>
    <name evidence="3" type="primary">Cni-C04A11.2</name>
    <name evidence="3" type="synonym">Cnig_chr_X.g26205</name>
    <name evidence="3" type="ORF">B9Z55_026205</name>
</gene>
<proteinExistence type="predicted"/>
<name>A0A2G5T2L7_9PELO</name>
<evidence type="ECO:0000313" key="4">
    <source>
        <dbReference type="Proteomes" id="UP000230233"/>
    </source>
</evidence>
<evidence type="ECO:0000313" key="3">
    <source>
        <dbReference type="EMBL" id="PIC21336.1"/>
    </source>
</evidence>
<reference evidence="4" key="1">
    <citation type="submission" date="2017-10" db="EMBL/GenBank/DDBJ databases">
        <title>Rapid genome shrinkage in a self-fertile nematode reveals novel sperm competition proteins.</title>
        <authorList>
            <person name="Yin D."/>
            <person name="Schwarz E.M."/>
            <person name="Thomas C.G."/>
            <person name="Felde R.L."/>
            <person name="Korf I.F."/>
            <person name="Cutter A.D."/>
            <person name="Schartner C.M."/>
            <person name="Ralston E.J."/>
            <person name="Meyer B.J."/>
            <person name="Haag E.S."/>
        </authorList>
    </citation>
    <scope>NUCLEOTIDE SEQUENCE [LARGE SCALE GENOMIC DNA]</scope>
    <source>
        <strain evidence="4">JU1422</strain>
    </source>
</reference>
<keyword evidence="4" id="KW-1185">Reference proteome</keyword>
<evidence type="ECO:0000256" key="2">
    <source>
        <dbReference type="SAM" id="MobiDB-lite"/>
    </source>
</evidence>
<feature type="region of interest" description="Disordered" evidence="2">
    <location>
        <begin position="501"/>
        <end position="522"/>
    </location>
</feature>
<dbReference type="AlphaFoldDB" id="A0A2G5T2L7"/>
<accession>A0A2G5T2L7</accession>
<feature type="region of interest" description="Disordered" evidence="2">
    <location>
        <begin position="86"/>
        <end position="110"/>
    </location>
</feature>
<feature type="coiled-coil region" evidence="1">
    <location>
        <begin position="134"/>
        <end position="161"/>
    </location>
</feature>
<feature type="compositionally biased region" description="Basic residues" evidence="2">
    <location>
        <begin position="510"/>
        <end position="522"/>
    </location>
</feature>
<dbReference type="OrthoDB" id="5840490at2759"/>
<dbReference type="EMBL" id="PDUG01000006">
    <property type="protein sequence ID" value="PIC21336.1"/>
    <property type="molecule type" value="Genomic_DNA"/>
</dbReference>
<feature type="compositionally biased region" description="Polar residues" evidence="2">
    <location>
        <begin position="172"/>
        <end position="192"/>
    </location>
</feature>
<protein>
    <submittedName>
        <fullName evidence="3">Uncharacterized protein</fullName>
    </submittedName>
</protein>
<feature type="compositionally biased region" description="Polar residues" evidence="2">
    <location>
        <begin position="280"/>
        <end position="290"/>
    </location>
</feature>
<keyword evidence="1" id="KW-0175">Coiled coil</keyword>
<organism evidence="3 4">
    <name type="scientific">Caenorhabditis nigoni</name>
    <dbReference type="NCBI Taxonomy" id="1611254"/>
    <lineage>
        <taxon>Eukaryota</taxon>
        <taxon>Metazoa</taxon>
        <taxon>Ecdysozoa</taxon>
        <taxon>Nematoda</taxon>
        <taxon>Chromadorea</taxon>
        <taxon>Rhabditida</taxon>
        <taxon>Rhabditina</taxon>
        <taxon>Rhabditomorpha</taxon>
        <taxon>Rhabditoidea</taxon>
        <taxon>Rhabditidae</taxon>
        <taxon>Peloderinae</taxon>
        <taxon>Caenorhabditis</taxon>
    </lineage>
</organism>
<feature type="region of interest" description="Disordered" evidence="2">
    <location>
        <begin position="334"/>
        <end position="364"/>
    </location>
</feature>
<comment type="caution">
    <text evidence="3">The sequence shown here is derived from an EMBL/GenBank/DDBJ whole genome shotgun (WGS) entry which is preliminary data.</text>
</comment>
<sequence>MTKQQVLILDDHHMSKELIATVCSDQGQHQTAHLLHYTCRPFPSTLPSSLNPNIGHFHLTLPTVNMENNDESFTIWNSYKTIEQRAGPLSTPATSTPLKTPRSHRGPEEPNVTTIAMENDQDENRNLCISTQSINISCRNCRELTREVQELRKTVEKQAQYINILKKTLNSTSEMDSSESQNGPNSTASSGSKKARIQRVTPTKRESSSASTSGSLSTSSSTSTPIVRQILQQLTPRSARAPAGSRGSSSSNRPPVETPIMARNVRQPNNRSSSSESPSAQVMPTPTMRNTRPLPPLRSPQSLPLGARQAHFETPPSLRMGGSERRTHSRRRLFADEDAPTSNRPQQPPPPPARPMARPQQRSARRNLNEWLRTRSENAIEHLPISPVKDDQWSQACPPRVHLERNRPEFIQRVEARQSIIRAASEKRAEIEQKKRIAARLVASGQRSVDSVSRDLFADSTAVKAFYEKDMRDITMKNIRKSQSYQNRMYQRMATVDKHANRILAQSHSLRARSTSRSRQQH</sequence>
<feature type="region of interest" description="Disordered" evidence="2">
    <location>
        <begin position="172"/>
        <end position="303"/>
    </location>
</feature>
<dbReference type="Proteomes" id="UP000230233">
    <property type="component" value="Chromosome X"/>
</dbReference>
<feature type="compositionally biased region" description="Low complexity" evidence="2">
    <location>
        <begin position="236"/>
        <end position="255"/>
    </location>
</feature>